<evidence type="ECO:0000256" key="1">
    <source>
        <dbReference type="SAM" id="SignalP"/>
    </source>
</evidence>
<dbReference type="RefSeq" id="WP_307279689.1">
    <property type="nucleotide sequence ID" value="NZ_JAUSVX010000013.1"/>
</dbReference>
<keyword evidence="1" id="KW-0732">Signal</keyword>
<evidence type="ECO:0000313" key="3">
    <source>
        <dbReference type="Proteomes" id="UP001242480"/>
    </source>
</evidence>
<accession>A0ABU0JEB0</accession>
<organism evidence="2 3">
    <name type="scientific">Labrys wisconsinensis</name>
    <dbReference type="NCBI Taxonomy" id="425677"/>
    <lineage>
        <taxon>Bacteria</taxon>
        <taxon>Pseudomonadati</taxon>
        <taxon>Pseudomonadota</taxon>
        <taxon>Alphaproteobacteria</taxon>
        <taxon>Hyphomicrobiales</taxon>
        <taxon>Xanthobacteraceae</taxon>
        <taxon>Labrys</taxon>
    </lineage>
</organism>
<protein>
    <submittedName>
        <fullName evidence="2">Uncharacterized protein</fullName>
    </submittedName>
</protein>
<comment type="caution">
    <text evidence="2">The sequence shown here is derived from an EMBL/GenBank/DDBJ whole genome shotgun (WGS) entry which is preliminary data.</text>
</comment>
<name>A0ABU0JEB0_9HYPH</name>
<evidence type="ECO:0000313" key="2">
    <source>
        <dbReference type="EMBL" id="MDQ0472616.1"/>
    </source>
</evidence>
<sequence length="193" mass="20385">MTLMWKGAVLALAMGLAAPGGALAAGPVHVLNAPAPVIKVKDGRNAAAAAGAVGGLAAGILLGNLMAQPAEAAPPAPVYVQPRDYGYEPAPPPPPRYVDRQPAYGYPPPGPGYDAPRELRRSVEICRRGILTAARRYGAFDARVGEPSRTRRLDDGSLRFRVPITVYYRQGQRNSLVACNTYRGSLVSAEAVR</sequence>
<feature type="signal peptide" evidence="1">
    <location>
        <begin position="1"/>
        <end position="24"/>
    </location>
</feature>
<feature type="chain" id="PRO_5047453926" evidence="1">
    <location>
        <begin position="25"/>
        <end position="193"/>
    </location>
</feature>
<dbReference type="EMBL" id="JAUSVX010000013">
    <property type="protein sequence ID" value="MDQ0472616.1"/>
    <property type="molecule type" value="Genomic_DNA"/>
</dbReference>
<reference evidence="2 3" key="1">
    <citation type="submission" date="2023-07" db="EMBL/GenBank/DDBJ databases">
        <title>Genomic Encyclopedia of Type Strains, Phase IV (KMG-IV): sequencing the most valuable type-strain genomes for metagenomic binning, comparative biology and taxonomic classification.</title>
        <authorList>
            <person name="Goeker M."/>
        </authorList>
    </citation>
    <scope>NUCLEOTIDE SEQUENCE [LARGE SCALE GENOMIC DNA]</scope>
    <source>
        <strain evidence="2 3">DSM 19619</strain>
    </source>
</reference>
<keyword evidence="3" id="KW-1185">Reference proteome</keyword>
<gene>
    <name evidence="2" type="ORF">QO011_005646</name>
</gene>
<dbReference type="Proteomes" id="UP001242480">
    <property type="component" value="Unassembled WGS sequence"/>
</dbReference>
<proteinExistence type="predicted"/>